<comment type="caution">
    <text evidence="1">The sequence shown here is derived from an EMBL/GenBank/DDBJ whole genome shotgun (WGS) entry which is preliminary data.</text>
</comment>
<name>A0ACA9KZ26_9GLOM</name>
<sequence>MGIATSKYPLLSNKHCINNYDEMFESNNDDYKMHLMHCIFKEIWEANFRAPVDMALQLGAKVLDVGVLKPGGWIEIVDSELGFVSEGPYTRGVVEASNEIDILVHVSHQQKNYEIGSNSGKISEQLSMNLRETFREFLLKFDGEMEIDSGLTNTRRPTSLGSAYENAHKLKDYGVHPEPYTKSGNAKHKRKSGWDGSRIYGRRDDISNKENTSHVATQETCKIIKNERSKTDSGIRSPKIILSKKSAIRKEKKVEMIIERISQEFDLYQSMILMHRFWARKANDTTTSNE</sequence>
<organism evidence="1 2">
    <name type="scientific">Acaulospora colombiana</name>
    <dbReference type="NCBI Taxonomy" id="27376"/>
    <lineage>
        <taxon>Eukaryota</taxon>
        <taxon>Fungi</taxon>
        <taxon>Fungi incertae sedis</taxon>
        <taxon>Mucoromycota</taxon>
        <taxon>Glomeromycotina</taxon>
        <taxon>Glomeromycetes</taxon>
        <taxon>Diversisporales</taxon>
        <taxon>Acaulosporaceae</taxon>
        <taxon>Acaulospora</taxon>
    </lineage>
</organism>
<reference evidence="1" key="1">
    <citation type="submission" date="2021-06" db="EMBL/GenBank/DDBJ databases">
        <authorList>
            <person name="Kallberg Y."/>
            <person name="Tangrot J."/>
            <person name="Rosling A."/>
        </authorList>
    </citation>
    <scope>NUCLEOTIDE SEQUENCE</scope>
    <source>
        <strain evidence="1">CL356</strain>
    </source>
</reference>
<protein>
    <submittedName>
        <fullName evidence="1">13093_t:CDS:1</fullName>
    </submittedName>
</protein>
<dbReference type="Proteomes" id="UP000789525">
    <property type="component" value="Unassembled WGS sequence"/>
</dbReference>
<gene>
    <name evidence="1" type="ORF">ACOLOM_LOCUS2692</name>
</gene>
<evidence type="ECO:0000313" key="2">
    <source>
        <dbReference type="Proteomes" id="UP000789525"/>
    </source>
</evidence>
<keyword evidence="2" id="KW-1185">Reference proteome</keyword>
<proteinExistence type="predicted"/>
<dbReference type="EMBL" id="CAJVPT010003668">
    <property type="protein sequence ID" value="CAG8498530.1"/>
    <property type="molecule type" value="Genomic_DNA"/>
</dbReference>
<accession>A0ACA9KZ26</accession>
<evidence type="ECO:0000313" key="1">
    <source>
        <dbReference type="EMBL" id="CAG8498530.1"/>
    </source>
</evidence>